<evidence type="ECO:0000313" key="2">
    <source>
        <dbReference type="Proteomes" id="UP000000268"/>
    </source>
</evidence>
<dbReference type="Gene3D" id="2.160.20.160">
    <property type="match status" value="1"/>
</dbReference>
<gene>
    <name evidence="1" type="ordered locus">AM1_4007</name>
</gene>
<dbReference type="KEGG" id="amr:AM1_4007"/>
<name>B0C9H7_ACAM1</name>
<organism evidence="1 2">
    <name type="scientific">Acaryochloris marina (strain MBIC 11017)</name>
    <dbReference type="NCBI Taxonomy" id="329726"/>
    <lineage>
        <taxon>Bacteria</taxon>
        <taxon>Bacillati</taxon>
        <taxon>Cyanobacteriota</taxon>
        <taxon>Cyanophyceae</taxon>
        <taxon>Acaryochloridales</taxon>
        <taxon>Acaryochloridaceae</taxon>
        <taxon>Acaryochloris</taxon>
    </lineage>
</organism>
<protein>
    <submittedName>
        <fullName evidence="1">Uncharacterized protein</fullName>
    </submittedName>
</protein>
<dbReference type="SUPFAM" id="SSF51120">
    <property type="entry name" value="beta-Roll"/>
    <property type="match status" value="1"/>
</dbReference>
<dbReference type="Proteomes" id="UP000000268">
    <property type="component" value="Chromosome"/>
</dbReference>
<dbReference type="EMBL" id="CP000828">
    <property type="protein sequence ID" value="ABW28990.1"/>
    <property type="molecule type" value="Genomic_DNA"/>
</dbReference>
<reference evidence="1 2" key="1">
    <citation type="journal article" date="2008" name="Proc. Natl. Acad. Sci. U.S.A.">
        <title>Niche adaptation and genome expansion in the chlorophyll d-producing cyanobacterium Acaryochloris marina.</title>
        <authorList>
            <person name="Swingley W.D."/>
            <person name="Chen M."/>
            <person name="Cheung P.C."/>
            <person name="Conrad A.L."/>
            <person name="Dejesa L.C."/>
            <person name="Hao J."/>
            <person name="Honchak B.M."/>
            <person name="Karbach L.E."/>
            <person name="Kurdoglu A."/>
            <person name="Lahiri S."/>
            <person name="Mastrian S.D."/>
            <person name="Miyashita H."/>
            <person name="Page L."/>
            <person name="Ramakrishna P."/>
            <person name="Satoh S."/>
            <person name="Sattley W.M."/>
            <person name="Shimada Y."/>
            <person name="Taylor H.L."/>
            <person name="Tomo T."/>
            <person name="Tsuchiya T."/>
            <person name="Wang Z.T."/>
            <person name="Raymond J."/>
            <person name="Mimuro M."/>
            <person name="Blankenship R.E."/>
            <person name="Touchman J.W."/>
        </authorList>
    </citation>
    <scope>NUCLEOTIDE SEQUENCE [LARGE SCALE GENOMIC DNA]</scope>
    <source>
        <strain evidence="2">MBIC 11017</strain>
    </source>
</reference>
<keyword evidence="2" id="KW-1185">Reference proteome</keyword>
<accession>B0C9H7</accession>
<dbReference type="HOGENOM" id="CLU_680817_0_0_3"/>
<evidence type="ECO:0000313" key="1">
    <source>
        <dbReference type="EMBL" id="ABW28990.1"/>
    </source>
</evidence>
<sequence length="404" mass="39792">MIGTSSLNGDFGFGVLVGVGAQDFGSLASSTEFEANFRLRTQGINNKGTIETNSGQDVIKGTASANLSVSTNTVAEAIAVAKFVDTSVITQVLASLGVEASVIGINNSKATIKTGLGSDAVAGQTEGSISATATASVDASAIVEAIAGAPISDELIAFANAIATSLTAASITATGIKNKKGLLSTGSGRDKLTATATTQSGTFAGTSSSTFSSAPPENQALALAVAEAVAVASDIAIAIDNTGGKITTGNGADTIIATAEATGKAFGIINTGGVINTGQGADQIIVQATGEEAYGLYGGRVNLGAGKDLLTGTFGGGVVVNAGRGNDFIDGSAGDFGNATLRGGRGQDTLSLASSLADFSDISIGANTQVTFNLDGMTLVTTGFEEFILAGETYTLAGLASNLP</sequence>
<proteinExistence type="predicted"/>
<dbReference type="InterPro" id="IPR011049">
    <property type="entry name" value="Serralysin-like_metalloprot_C"/>
</dbReference>
<dbReference type="AlphaFoldDB" id="B0C9H7"/>